<organism evidence="13 14">
    <name type="scientific">Absicoccus intestinalis</name>
    <dbReference type="NCBI Taxonomy" id="2926319"/>
    <lineage>
        <taxon>Bacteria</taxon>
        <taxon>Bacillati</taxon>
        <taxon>Bacillota</taxon>
        <taxon>Erysipelotrichia</taxon>
        <taxon>Erysipelotrichales</taxon>
        <taxon>Erysipelotrichaceae</taxon>
        <taxon>Absicoccus</taxon>
    </lineage>
</organism>
<evidence type="ECO:0000256" key="7">
    <source>
        <dbReference type="ARBA" id="ARBA00022842"/>
    </source>
</evidence>
<dbReference type="EMBL" id="JALBUS010000007">
    <property type="protein sequence ID" value="MDX8417348.1"/>
    <property type="molecule type" value="Genomic_DNA"/>
</dbReference>
<evidence type="ECO:0000256" key="1">
    <source>
        <dbReference type="ARBA" id="ARBA00008276"/>
    </source>
</evidence>
<comment type="catalytic activity">
    <reaction evidence="9">
        <text>(6S)-5,6,7,8-tetrahydrofolyl-(gamma-L-Glu)(n) + L-glutamate + ATP = (6S)-5,6,7,8-tetrahydrofolyl-(gamma-L-Glu)(n+1) + ADP + phosphate + H(+)</text>
        <dbReference type="Rhea" id="RHEA:10580"/>
        <dbReference type="Rhea" id="RHEA-COMP:14738"/>
        <dbReference type="Rhea" id="RHEA-COMP:14740"/>
        <dbReference type="ChEBI" id="CHEBI:15378"/>
        <dbReference type="ChEBI" id="CHEBI:29985"/>
        <dbReference type="ChEBI" id="CHEBI:30616"/>
        <dbReference type="ChEBI" id="CHEBI:43474"/>
        <dbReference type="ChEBI" id="CHEBI:141005"/>
        <dbReference type="ChEBI" id="CHEBI:456216"/>
        <dbReference type="EC" id="6.3.2.17"/>
    </reaction>
</comment>
<comment type="caution">
    <text evidence="13">The sequence shown here is derived from an EMBL/GenBank/DDBJ whole genome shotgun (WGS) entry which is preliminary data.</text>
</comment>
<keyword evidence="4" id="KW-0479">Metal-binding</keyword>
<dbReference type="SUPFAM" id="SSF53623">
    <property type="entry name" value="MurD-like peptide ligases, catalytic domain"/>
    <property type="match status" value="1"/>
</dbReference>
<protein>
    <recommendedName>
        <fullName evidence="2">tetrahydrofolate synthase</fullName>
        <ecNumber evidence="2">6.3.2.17</ecNumber>
    </recommendedName>
    <alternativeName>
        <fullName evidence="8">Tetrahydrofolylpolyglutamate synthase</fullName>
    </alternativeName>
</protein>
<dbReference type="Gene3D" id="3.40.1190.10">
    <property type="entry name" value="Mur-like, catalytic domain"/>
    <property type="match status" value="1"/>
</dbReference>
<dbReference type="Pfam" id="PF02875">
    <property type="entry name" value="Mur_ligase_C"/>
    <property type="match status" value="1"/>
</dbReference>
<sequence length="422" mass="47372">MNYEETMHWLMHFPVFQPKNVIHGKARMDLNTIRALLAYLGNPQDACSYIHIAGTNGKGSCAAYLNSILTQTSMHIGFFTSPHLFDWKEQIQVDNQWIDPLSLAELATQVRNIAKEHDLHPSMYEVTCAIAFLYFQHKQCDLVILEVGLGGDVDATNVVSHTVCALITAIGLDHTELLGHTLSEITSHKVGIIKPHCDVIVYPQTQEVLEVVASQCQQRDAKMYIVPSIQADTKDLSGQSFHGYHTQLLGTYQVQNAMMAITTAQILQTKGYPIASADIHRGIKMTIWPCRFEIIQKDPIRIVDGSHNVQGVYQLKKSLETYFKAEKITFVMGVLEDKDYEVMIDILGPISSCFYTITPPNPRALDAQTLAHIIQSKGHPAIVSSLDQIVDQTRSISSIVCFFGSLYYVGQVRNKICMRQFR</sequence>
<keyword evidence="6 10" id="KW-0067">ATP-binding</keyword>
<dbReference type="InterPro" id="IPR036615">
    <property type="entry name" value="Mur_ligase_C_dom_sf"/>
</dbReference>
<keyword evidence="7" id="KW-0460">Magnesium</keyword>
<dbReference type="PROSITE" id="PS01011">
    <property type="entry name" value="FOLYLPOLYGLU_SYNT_1"/>
    <property type="match status" value="1"/>
</dbReference>
<dbReference type="PIRSF" id="PIRSF001563">
    <property type="entry name" value="Folylpolyglu_synth"/>
    <property type="match status" value="1"/>
</dbReference>
<dbReference type="InterPro" id="IPR018109">
    <property type="entry name" value="Folylpolyglutamate_synth_CS"/>
</dbReference>
<proteinExistence type="inferred from homology"/>
<dbReference type="RefSeq" id="WP_320325640.1">
    <property type="nucleotide sequence ID" value="NZ_JALBUS010000007.1"/>
</dbReference>
<evidence type="ECO:0000313" key="14">
    <source>
        <dbReference type="Proteomes" id="UP001285244"/>
    </source>
</evidence>
<keyword evidence="5 10" id="KW-0547">Nucleotide-binding</keyword>
<dbReference type="PROSITE" id="PS01012">
    <property type="entry name" value="FOLYLPOLYGLU_SYNT_2"/>
    <property type="match status" value="1"/>
</dbReference>
<dbReference type="PANTHER" id="PTHR11136:SF0">
    <property type="entry name" value="DIHYDROFOLATE SYNTHETASE-RELATED"/>
    <property type="match status" value="1"/>
</dbReference>
<dbReference type="InterPro" id="IPR013221">
    <property type="entry name" value="Mur_ligase_cen"/>
</dbReference>
<name>A0ABU4WLC9_9FIRM</name>
<feature type="domain" description="Mur ligase C-terminal" evidence="11">
    <location>
        <begin position="291"/>
        <end position="404"/>
    </location>
</feature>
<keyword evidence="3 10" id="KW-0436">Ligase</keyword>
<reference evidence="13 14" key="1">
    <citation type="submission" date="2022-03" db="EMBL/GenBank/DDBJ databases">
        <title>Novel taxa within the pig intestine.</title>
        <authorList>
            <person name="Wylensek D."/>
            <person name="Bishof K."/>
            <person name="Afrizal A."/>
            <person name="Clavel T."/>
        </authorList>
    </citation>
    <scope>NUCLEOTIDE SEQUENCE [LARGE SCALE GENOMIC DNA]</scope>
    <source>
        <strain evidence="13 14">Cla-KB-P134</strain>
    </source>
</reference>
<keyword evidence="14" id="KW-1185">Reference proteome</keyword>
<dbReference type="SUPFAM" id="SSF53244">
    <property type="entry name" value="MurD-like peptide ligases, peptide-binding domain"/>
    <property type="match status" value="1"/>
</dbReference>
<dbReference type="PANTHER" id="PTHR11136">
    <property type="entry name" value="FOLYLPOLYGLUTAMATE SYNTHASE-RELATED"/>
    <property type="match status" value="1"/>
</dbReference>
<dbReference type="Proteomes" id="UP001285244">
    <property type="component" value="Unassembled WGS sequence"/>
</dbReference>
<evidence type="ECO:0000313" key="13">
    <source>
        <dbReference type="EMBL" id="MDX8417348.1"/>
    </source>
</evidence>
<dbReference type="InterPro" id="IPR036565">
    <property type="entry name" value="Mur-like_cat_sf"/>
</dbReference>
<evidence type="ECO:0000259" key="11">
    <source>
        <dbReference type="Pfam" id="PF02875"/>
    </source>
</evidence>
<evidence type="ECO:0000256" key="6">
    <source>
        <dbReference type="ARBA" id="ARBA00022840"/>
    </source>
</evidence>
<dbReference type="NCBIfam" id="TIGR01499">
    <property type="entry name" value="folC"/>
    <property type="match status" value="1"/>
</dbReference>
<evidence type="ECO:0000256" key="9">
    <source>
        <dbReference type="ARBA" id="ARBA00047493"/>
    </source>
</evidence>
<dbReference type="InterPro" id="IPR001645">
    <property type="entry name" value="Folylpolyglutamate_synth"/>
</dbReference>
<comment type="similarity">
    <text evidence="1 10">Belongs to the folylpolyglutamate synthase family.</text>
</comment>
<gene>
    <name evidence="13" type="ORF">MOZ64_05770</name>
</gene>
<dbReference type="EC" id="6.3.2.17" evidence="2"/>
<evidence type="ECO:0000256" key="4">
    <source>
        <dbReference type="ARBA" id="ARBA00022723"/>
    </source>
</evidence>
<evidence type="ECO:0000256" key="10">
    <source>
        <dbReference type="PIRNR" id="PIRNR001563"/>
    </source>
</evidence>
<accession>A0ABU4WLC9</accession>
<dbReference type="Gene3D" id="3.90.190.20">
    <property type="entry name" value="Mur ligase, C-terminal domain"/>
    <property type="match status" value="1"/>
</dbReference>
<feature type="domain" description="Mur ligase central" evidence="12">
    <location>
        <begin position="52"/>
        <end position="263"/>
    </location>
</feature>
<dbReference type="InterPro" id="IPR004101">
    <property type="entry name" value="Mur_ligase_C"/>
</dbReference>
<evidence type="ECO:0000256" key="8">
    <source>
        <dbReference type="ARBA" id="ARBA00030592"/>
    </source>
</evidence>
<evidence type="ECO:0000256" key="2">
    <source>
        <dbReference type="ARBA" id="ARBA00013025"/>
    </source>
</evidence>
<dbReference type="Pfam" id="PF08245">
    <property type="entry name" value="Mur_ligase_M"/>
    <property type="match status" value="1"/>
</dbReference>
<evidence type="ECO:0000256" key="5">
    <source>
        <dbReference type="ARBA" id="ARBA00022741"/>
    </source>
</evidence>
<evidence type="ECO:0000256" key="3">
    <source>
        <dbReference type="ARBA" id="ARBA00022598"/>
    </source>
</evidence>
<evidence type="ECO:0000259" key="12">
    <source>
        <dbReference type="Pfam" id="PF08245"/>
    </source>
</evidence>